<evidence type="ECO:0000313" key="3">
    <source>
        <dbReference type="Proteomes" id="UP001190700"/>
    </source>
</evidence>
<proteinExistence type="predicted"/>
<dbReference type="Proteomes" id="UP001190700">
    <property type="component" value="Unassembled WGS sequence"/>
</dbReference>
<dbReference type="EMBL" id="LGRX02000001">
    <property type="protein sequence ID" value="KAK3290101.1"/>
    <property type="molecule type" value="Genomic_DNA"/>
</dbReference>
<accession>A0AAE0LLR2</accession>
<keyword evidence="3" id="KW-1185">Reference proteome</keyword>
<name>A0AAE0LLR2_9CHLO</name>
<dbReference type="AlphaFoldDB" id="A0AAE0LLR2"/>
<evidence type="ECO:0000256" key="1">
    <source>
        <dbReference type="SAM" id="MobiDB-lite"/>
    </source>
</evidence>
<organism evidence="2 3">
    <name type="scientific">Cymbomonas tetramitiformis</name>
    <dbReference type="NCBI Taxonomy" id="36881"/>
    <lineage>
        <taxon>Eukaryota</taxon>
        <taxon>Viridiplantae</taxon>
        <taxon>Chlorophyta</taxon>
        <taxon>Pyramimonadophyceae</taxon>
        <taxon>Pyramimonadales</taxon>
        <taxon>Pyramimonadaceae</taxon>
        <taxon>Cymbomonas</taxon>
    </lineage>
</organism>
<feature type="region of interest" description="Disordered" evidence="1">
    <location>
        <begin position="378"/>
        <end position="405"/>
    </location>
</feature>
<gene>
    <name evidence="2" type="ORF">CYMTET_2489</name>
</gene>
<protein>
    <submittedName>
        <fullName evidence="2">Uncharacterized protein</fullName>
    </submittedName>
</protein>
<evidence type="ECO:0000313" key="2">
    <source>
        <dbReference type="EMBL" id="KAK3290101.1"/>
    </source>
</evidence>
<sequence length="1262" mass="137821">MLDKGNDPTSGVLRMDVHGTSVNSIHELQGNINKYYDFTITDLDAALSSPTAYDIGPGNVHYVYMVAHDVTHSLLTTVFAGKGQIPPDTITAAPSTGFDFTCVSDISSTTMNDFGNVTQIGDGTGDYGATNGQIKLDRVKVETTSYSAASAAYGYAFSYTDDQATSSDIETKLTTDAHFVSSVTQASGVQQDGVYNGSVYYDSPHEFQNVTIKGVIDVEGNLYDHYRVQSANIVSFAAEETTPTGTFDPDKLQTSTDLPGGGDPVDMKNIRNLHNDPLGNYGVLPGTSHGEYGLQYDSENSVVKVNAASAYNSTNNYDFAVGVYDSLLTDTDIKTHMEGQLDGTAAINEYYYGRYLNPKKTVRMIGSVTEGIKNDNTHSFSQYRTDSTSRVGGTGPNSCIRTPDSSSGRDGMYNLRIYNGTLSQEDVTKLYNEEALINATLFSDIVPSVSYKVILSIKDLTDLTFKHYIEQVSGSLAAVIDIEIGGLTVIDNVGLKDKPKGASATFDVTNNSGTSETLQGQTVISTALSSDGYDYALSGANKLPYDASISCDGNSYQLNTPSAGLGTDEKTIADSSTETFNCQNIPVVDCKNNAYPPYTVNAANAYHFVAKHGELKANIQGPMEIGEGKISDMIVFNKELTESEIAELYNLYSTNGFSSSTYVDSKPFPYPHIQHAGVQHFKDHKSLAIQASLYNPKGNILEYFLAAFSSEQTDTNLNDFFYGQTLTPLSSVKAGGETKDNEIIYNKLNNYDIKTNPVVDRYEVHEIVRNRYTHYIDGDATCLQKVYNTSTNSFHTIDSYLETKDQFFVYLLANVDSDEANITGKKGEQSIYTAGHVYVKDTKNATVTDTERYGGLSSTSVGPYDVFKDDYFTLASGYDKIGDLDQATNDLAIRVQDTIYNSTDTSGRSLACIKNMDVYPSYYVTTKELSDYTSPAGIHNLTVTMRGYDASMNYDSTKEYVNPLGNIQAGVSGAYGVVGYESNDIYVPAGFDELYTSNDLRIYDADDPPKLVKPWQVNKVCVYAFAELVDPWRTILKGQTNANNYGSYKGSLNLTADKIFKRAFVSSTTYNIDGNVASTDQSHAVYNAEGAAGQIGDYYDGNVHTGQTYTEMDFKNIFETYKVGGTALNQLTTAVQGTQNETMFVYRKADATDKYAIEPAVVKQFHTEFADDVTAITNYINVDQAVAGTGDGISDITGNLATGDIINSTLYMYAYANVENYDGNGVYVISRPLAVPSVYPLKPQDYEVGHADGLIAWRVFIW</sequence>
<reference evidence="2 3" key="1">
    <citation type="journal article" date="2015" name="Genome Biol. Evol.">
        <title>Comparative Genomics of a Bacterivorous Green Alga Reveals Evolutionary Causalities and Consequences of Phago-Mixotrophic Mode of Nutrition.</title>
        <authorList>
            <person name="Burns J.A."/>
            <person name="Paasch A."/>
            <person name="Narechania A."/>
            <person name="Kim E."/>
        </authorList>
    </citation>
    <scope>NUCLEOTIDE SEQUENCE [LARGE SCALE GENOMIC DNA]</scope>
    <source>
        <strain evidence="2 3">PLY_AMNH</strain>
    </source>
</reference>
<comment type="caution">
    <text evidence="2">The sequence shown here is derived from an EMBL/GenBank/DDBJ whole genome shotgun (WGS) entry which is preliminary data.</text>
</comment>